<accession>A0A256G8S8</accession>
<dbReference type="Proteomes" id="UP000216188">
    <property type="component" value="Unassembled WGS sequence"/>
</dbReference>
<dbReference type="AlphaFoldDB" id="A0A256G8S8"/>
<organism evidence="1 2">
    <name type="scientific">Brucella pseudogrignonensis</name>
    <dbReference type="NCBI Taxonomy" id="419475"/>
    <lineage>
        <taxon>Bacteria</taxon>
        <taxon>Pseudomonadati</taxon>
        <taxon>Pseudomonadota</taxon>
        <taxon>Alphaproteobacteria</taxon>
        <taxon>Hyphomicrobiales</taxon>
        <taxon>Brucellaceae</taxon>
        <taxon>Brucella/Ochrobactrum group</taxon>
        <taxon>Brucella</taxon>
    </lineage>
</organism>
<proteinExistence type="predicted"/>
<evidence type="ECO:0000313" key="2">
    <source>
        <dbReference type="Proteomes" id="UP000216188"/>
    </source>
</evidence>
<comment type="caution">
    <text evidence="1">The sequence shown here is derived from an EMBL/GenBank/DDBJ whole genome shotgun (WGS) entry which is preliminary data.</text>
</comment>
<sequence>MAGSSWHNAVPRPSAATKVKYNEVSSKFWNGVHRTLSGQGTAAENLEMLEVELTELEGSGW</sequence>
<gene>
    <name evidence="1" type="primary">thuE</name>
    <name evidence="1" type="ORF">CEV34_3488</name>
</gene>
<reference evidence="1 2" key="1">
    <citation type="submission" date="2017-07" db="EMBL/GenBank/DDBJ databases">
        <title>Phylogenetic study on the rhizospheric bacterium Ochrobactrum sp. A44.</title>
        <authorList>
            <person name="Krzyzanowska D.M."/>
            <person name="Ossowicki A."/>
            <person name="Rajewska M."/>
            <person name="Maciag T."/>
            <person name="Kaczynski Z."/>
            <person name="Czerwicka M."/>
            <person name="Jafra S."/>
        </authorList>
    </citation>
    <scope>NUCLEOTIDE SEQUENCE [LARGE SCALE GENOMIC DNA]</scope>
    <source>
        <strain evidence="1 2">CCUG 30717</strain>
    </source>
</reference>
<dbReference type="EMBL" id="NNRM01000039">
    <property type="protein sequence ID" value="OYR23484.1"/>
    <property type="molecule type" value="Genomic_DNA"/>
</dbReference>
<dbReference type="STRING" id="419475.A8A54_22680"/>
<name>A0A256G8S8_9HYPH</name>
<keyword evidence="2" id="KW-1185">Reference proteome</keyword>
<protein>
    <submittedName>
        <fullName evidence="1">ABC transporter, substrate binding domain protein</fullName>
    </submittedName>
</protein>
<evidence type="ECO:0000313" key="1">
    <source>
        <dbReference type="EMBL" id="OYR23484.1"/>
    </source>
</evidence>